<protein>
    <submittedName>
        <fullName evidence="2">DUF1540 domain-containing protein</fullName>
    </submittedName>
</protein>
<feature type="domain" description="DUF1540" evidence="1">
    <location>
        <begin position="58"/>
        <end position="80"/>
    </location>
</feature>
<organism evidence="2 3">
    <name type="scientific">Schaalia odontolytica</name>
    <dbReference type="NCBI Taxonomy" id="1660"/>
    <lineage>
        <taxon>Bacteria</taxon>
        <taxon>Bacillati</taxon>
        <taxon>Actinomycetota</taxon>
        <taxon>Actinomycetes</taxon>
        <taxon>Actinomycetales</taxon>
        <taxon>Actinomycetaceae</taxon>
        <taxon>Schaalia</taxon>
    </lineage>
</organism>
<evidence type="ECO:0000313" key="2">
    <source>
        <dbReference type="EMBL" id="PKY64863.1"/>
    </source>
</evidence>
<dbReference type="InterPro" id="IPR011437">
    <property type="entry name" value="DUF1540"/>
</dbReference>
<dbReference type="Pfam" id="PF07561">
    <property type="entry name" value="DUF1540"/>
    <property type="match status" value="2"/>
</dbReference>
<feature type="domain" description="DUF1540" evidence="1">
    <location>
        <begin position="9"/>
        <end position="39"/>
    </location>
</feature>
<reference evidence="2 3" key="1">
    <citation type="submission" date="2017-12" db="EMBL/GenBank/DDBJ databases">
        <title>Phylogenetic diversity of female urinary microbiome.</title>
        <authorList>
            <person name="Thomas-White K."/>
            <person name="Wolfe A.J."/>
        </authorList>
    </citation>
    <scope>NUCLEOTIDE SEQUENCE [LARGE SCALE GENOMIC DNA]</scope>
    <source>
        <strain evidence="2 3">UMB0018</strain>
    </source>
</reference>
<sequence>MADMPRILDCSVTDCSYNKEKSCGAAAITVGYSTSCTTFIPLTVKGGLGKVETFVGACQKADCAHNNALECTAASISVGAGTADCLSYEAR</sequence>
<evidence type="ECO:0000259" key="1">
    <source>
        <dbReference type="Pfam" id="PF07561"/>
    </source>
</evidence>
<dbReference type="Proteomes" id="UP000234198">
    <property type="component" value="Unassembled WGS sequence"/>
</dbReference>
<name>A0A2I1I185_9ACTO</name>
<comment type="caution">
    <text evidence="2">The sequence shown here is derived from an EMBL/GenBank/DDBJ whole genome shotgun (WGS) entry which is preliminary data.</text>
</comment>
<dbReference type="EMBL" id="PKKM01000004">
    <property type="protein sequence ID" value="PKY64863.1"/>
    <property type="molecule type" value="Genomic_DNA"/>
</dbReference>
<proteinExistence type="predicted"/>
<evidence type="ECO:0000313" key="3">
    <source>
        <dbReference type="Proteomes" id="UP000234198"/>
    </source>
</evidence>
<accession>A0A2I1I185</accession>
<dbReference type="AlphaFoldDB" id="A0A2I1I185"/>
<gene>
    <name evidence="2" type="ORF">CYJ22_03690</name>
</gene>
<dbReference type="RefSeq" id="WP_101601179.1">
    <property type="nucleotide sequence ID" value="NZ_PKKM01000004.1"/>
</dbReference>